<dbReference type="PANTHER" id="PTHR38479">
    <property type="entry name" value="LMO0824 PROTEIN"/>
    <property type="match status" value="1"/>
</dbReference>
<gene>
    <name evidence="1" type="ORF">HB847_15450</name>
</gene>
<dbReference type="RefSeq" id="WP_185378108.1">
    <property type="nucleotide sequence ID" value="NZ_JAARPL010000017.1"/>
</dbReference>
<dbReference type="PANTHER" id="PTHR38479:SF2">
    <property type="entry name" value="WINGED HELIX DNA-BINDING DOMAIN-CONTAINING PROTEIN"/>
    <property type="match status" value="1"/>
</dbReference>
<comment type="caution">
    <text evidence="1">The sequence shown here is derived from an EMBL/GenBank/DDBJ whole genome shotgun (WGS) entry which is preliminary data.</text>
</comment>
<dbReference type="EMBL" id="JAARPL010000017">
    <property type="protein sequence ID" value="MBC1373746.1"/>
    <property type="molecule type" value="Genomic_DNA"/>
</dbReference>
<reference evidence="1 2" key="1">
    <citation type="submission" date="2020-03" db="EMBL/GenBank/DDBJ databases">
        <title>Soil Listeria distribution.</title>
        <authorList>
            <person name="Liao J."/>
            <person name="Wiedmann M."/>
        </authorList>
    </citation>
    <scope>NUCLEOTIDE SEQUENCE [LARGE SCALE GENOMIC DNA]</scope>
    <source>
        <strain evidence="1 2">FSL L7-1681</strain>
    </source>
</reference>
<dbReference type="Pfam" id="PF06224">
    <property type="entry name" value="AlkZ-like"/>
    <property type="match status" value="1"/>
</dbReference>
<evidence type="ECO:0000313" key="1">
    <source>
        <dbReference type="EMBL" id="MBC1373746.1"/>
    </source>
</evidence>
<organism evidence="1 2">
    <name type="scientific">Listeria booriae</name>
    <dbReference type="NCBI Taxonomy" id="1552123"/>
    <lineage>
        <taxon>Bacteria</taxon>
        <taxon>Bacillati</taxon>
        <taxon>Bacillota</taxon>
        <taxon>Bacilli</taxon>
        <taxon>Bacillales</taxon>
        <taxon>Listeriaceae</taxon>
        <taxon>Listeria</taxon>
    </lineage>
</organism>
<accession>A0A841Y9Z0</accession>
<keyword evidence="1" id="KW-0238">DNA-binding</keyword>
<protein>
    <submittedName>
        <fullName evidence="1">Winged helix DNA-binding domain-containing protein</fullName>
    </submittedName>
</protein>
<dbReference type="Proteomes" id="UP000591929">
    <property type="component" value="Unassembled WGS sequence"/>
</dbReference>
<proteinExistence type="predicted"/>
<dbReference type="InterPro" id="IPR009351">
    <property type="entry name" value="AlkZ-like"/>
</dbReference>
<name>A0A841Y9Z0_9LIST</name>
<evidence type="ECO:0000313" key="2">
    <source>
        <dbReference type="Proteomes" id="UP000591929"/>
    </source>
</evidence>
<dbReference type="AlphaFoldDB" id="A0A841Y9Z0"/>
<dbReference type="GO" id="GO:0003677">
    <property type="term" value="F:DNA binding"/>
    <property type="evidence" value="ECO:0007669"/>
    <property type="project" value="UniProtKB-KW"/>
</dbReference>
<sequence length="161" mass="18053">MSDLSKVGIRNIRIAKSGLIEGFDSVEACAKKLIGIQAQYQQFGEISLFHRVSPGVTLDGLNQVYADGGLIKLWGQRTTVHLYGVDEWESLNAIYAPRRTWVRKHCEELGVDLDDVLGKIDRLARTKRYVGKDEIAALLGEQAKKLMTWGGVLRIRGGWRI</sequence>